<organism evidence="2 3">
    <name type="scientific">Formosa agariphila (strain DSM 15362 / KCTC 12365 / LMG 23005 / KMM 3901 / M-2Alg 35-1)</name>
    <dbReference type="NCBI Taxonomy" id="1347342"/>
    <lineage>
        <taxon>Bacteria</taxon>
        <taxon>Pseudomonadati</taxon>
        <taxon>Bacteroidota</taxon>
        <taxon>Flavobacteriia</taxon>
        <taxon>Flavobacteriales</taxon>
        <taxon>Flavobacteriaceae</taxon>
        <taxon>Formosa</taxon>
    </lineage>
</organism>
<dbReference type="STRING" id="1347342.BN863_24690"/>
<dbReference type="Proteomes" id="UP000016160">
    <property type="component" value="Chromosome"/>
</dbReference>
<dbReference type="HOGENOM" id="CLU_1592122_0_0_10"/>
<evidence type="ECO:0000313" key="3">
    <source>
        <dbReference type="Proteomes" id="UP000016160"/>
    </source>
</evidence>
<dbReference type="PATRIC" id="fig|1347342.6.peg.2483"/>
<dbReference type="Gene3D" id="2.30.180.10">
    <property type="entry name" value="FAS1 domain"/>
    <property type="match status" value="1"/>
</dbReference>
<name>T2KP02_FORAG</name>
<proteinExistence type="predicted"/>
<protein>
    <recommendedName>
        <fullName evidence="1">FAS1 domain-containing protein</fullName>
    </recommendedName>
</protein>
<gene>
    <name evidence="2" type="ORF">BN863_24690</name>
</gene>
<accession>T2KP02</accession>
<evidence type="ECO:0000259" key="1">
    <source>
        <dbReference type="PROSITE" id="PS50213"/>
    </source>
</evidence>
<feature type="domain" description="FAS1" evidence="1">
    <location>
        <begin position="4"/>
        <end position="162"/>
    </location>
</feature>
<dbReference type="SUPFAM" id="SSF82153">
    <property type="entry name" value="FAS1 domain"/>
    <property type="match status" value="1"/>
</dbReference>
<dbReference type="InterPro" id="IPR000782">
    <property type="entry name" value="FAS1_domain"/>
</dbReference>
<dbReference type="PROSITE" id="PS50213">
    <property type="entry name" value="FAS1"/>
    <property type="match status" value="1"/>
</dbReference>
<reference evidence="2 3" key="1">
    <citation type="journal article" date="2013" name="Appl. Environ. Microbiol.">
        <title>The genome of the alga-associated marine flavobacterium Formosa agariphila KMM 3901T reveals a broad potential for degradation of algal polysaccharides.</title>
        <authorList>
            <person name="Mann A.J."/>
            <person name="Hahnke R.L."/>
            <person name="Huang S."/>
            <person name="Werner J."/>
            <person name="Xing P."/>
            <person name="Barbeyron T."/>
            <person name="Huettel B."/>
            <person name="Stueber K."/>
            <person name="Reinhardt R."/>
            <person name="Harder J."/>
            <person name="Gloeckner F.O."/>
            <person name="Amann R.I."/>
            <person name="Teeling H."/>
        </authorList>
    </citation>
    <scope>NUCLEOTIDE SEQUENCE [LARGE SCALE GENOMIC DNA]</scope>
    <source>
        <strain evidence="3">DSM 15362 / KCTC 12365 / LMG 23005 / KMM 3901</strain>
    </source>
</reference>
<dbReference type="AlphaFoldDB" id="T2KP02"/>
<dbReference type="InterPro" id="IPR036378">
    <property type="entry name" value="FAS1_dom_sf"/>
</dbReference>
<dbReference type="eggNOG" id="ENOG5034460">
    <property type="taxonomic scope" value="Bacteria"/>
</dbReference>
<sequence length="167" mass="18995">MSDKTIYEYLLTDDYNWDLTVQMIEHAGLTDVFNGIDPNYPQVMFMGLTSHSIRKWIYTQNLESVSQTDPEVCRQILLNHLFEDVYLRDEIPLIQDGGVYITSIGGAEIQLFTEEDIDLIYGVGPVLVKFNSADGTSIRFAQIASADIHPSNGIVHSMHYDYIIDKL</sequence>
<dbReference type="EMBL" id="HG315671">
    <property type="protein sequence ID" value="CDF80181.1"/>
    <property type="molecule type" value="Genomic_DNA"/>
</dbReference>
<keyword evidence="3" id="KW-1185">Reference proteome</keyword>
<evidence type="ECO:0000313" key="2">
    <source>
        <dbReference type="EMBL" id="CDF80181.1"/>
    </source>
</evidence>